<dbReference type="InterPro" id="IPR038488">
    <property type="entry name" value="Integrase_DNA-bd_sf"/>
</dbReference>
<dbReference type="Gene3D" id="1.10.150.130">
    <property type="match status" value="1"/>
</dbReference>
<dbReference type="PANTHER" id="PTHR30629:SF2">
    <property type="entry name" value="PROPHAGE INTEGRASE INTS-RELATED"/>
    <property type="match status" value="1"/>
</dbReference>
<dbReference type="InterPro" id="IPR025166">
    <property type="entry name" value="Integrase_DNA_bind_dom"/>
</dbReference>
<feature type="domain" description="Phage integrase central" evidence="5">
    <location>
        <begin position="103"/>
        <end position="140"/>
    </location>
</feature>
<protein>
    <submittedName>
        <fullName evidence="6">Arm DNA-binding domain-containing protein</fullName>
    </submittedName>
</protein>
<evidence type="ECO:0000256" key="2">
    <source>
        <dbReference type="ARBA" id="ARBA00022908"/>
    </source>
</evidence>
<evidence type="ECO:0000313" key="7">
    <source>
        <dbReference type="Proteomes" id="UP001268256"/>
    </source>
</evidence>
<comment type="similarity">
    <text evidence="1">Belongs to the 'phage' integrase family.</text>
</comment>
<keyword evidence="3 6" id="KW-0238">DNA-binding</keyword>
<gene>
    <name evidence="6" type="ORF">RIF25_16410</name>
</gene>
<dbReference type="InterPro" id="IPR010998">
    <property type="entry name" value="Integrase_recombinase_N"/>
</dbReference>
<evidence type="ECO:0000259" key="4">
    <source>
        <dbReference type="Pfam" id="PF13356"/>
    </source>
</evidence>
<accession>A0AAE4FW57</accession>
<name>A0AAE4FW57_9CYAN</name>
<dbReference type="AlphaFoldDB" id="A0AAE4FW57"/>
<feature type="domain" description="Integrase DNA-binding" evidence="4">
    <location>
        <begin position="6"/>
        <end position="90"/>
    </location>
</feature>
<dbReference type="Gene3D" id="3.30.160.390">
    <property type="entry name" value="Integrase, DNA-binding domain"/>
    <property type="match status" value="1"/>
</dbReference>
<dbReference type="PANTHER" id="PTHR30629">
    <property type="entry name" value="PROPHAGE INTEGRASE"/>
    <property type="match status" value="1"/>
</dbReference>
<reference evidence="7" key="1">
    <citation type="submission" date="2023-07" db="EMBL/GenBank/DDBJ databases">
        <authorList>
            <person name="Luz R."/>
            <person name="Cordeiro R."/>
            <person name="Fonseca A."/>
            <person name="Goncalves V."/>
        </authorList>
    </citation>
    <scope>NUCLEOTIDE SEQUENCE [LARGE SCALE GENOMIC DNA]</scope>
    <source>
        <strain evidence="7">BACA0444</strain>
    </source>
</reference>
<evidence type="ECO:0000313" key="6">
    <source>
        <dbReference type="EMBL" id="MDS3862382.1"/>
    </source>
</evidence>
<dbReference type="Pfam" id="PF13356">
    <property type="entry name" value="Arm-DNA-bind_3"/>
    <property type="match status" value="1"/>
</dbReference>
<evidence type="ECO:0000256" key="1">
    <source>
        <dbReference type="ARBA" id="ARBA00008857"/>
    </source>
</evidence>
<dbReference type="RefSeq" id="WP_322879587.1">
    <property type="nucleotide sequence ID" value="NZ_JAVMIP010000028.1"/>
</dbReference>
<keyword evidence="2" id="KW-0229">DNA integration</keyword>
<proteinExistence type="inferred from homology"/>
<sequence length="157" mass="17830">MATHKLTDLLCRTAKPTDKTQKLADGYGLYLEVTPKGSKLWRFRYRYERKFKLISLGIYPFVTLSEARAALADCKRLLDRGIDPSKERQATKAAKVASESSRFEVVAKEWFSKFQSQWAESSAKENLRRLEHDIYPYLGGLGKVAFIVHSPSVLGAI</sequence>
<dbReference type="Proteomes" id="UP001268256">
    <property type="component" value="Unassembled WGS sequence"/>
</dbReference>
<dbReference type="Pfam" id="PF22022">
    <property type="entry name" value="Phage_int_M"/>
    <property type="match status" value="1"/>
</dbReference>
<dbReference type="InterPro" id="IPR050808">
    <property type="entry name" value="Phage_Integrase"/>
</dbReference>
<comment type="caution">
    <text evidence="6">The sequence shown here is derived from an EMBL/GenBank/DDBJ whole genome shotgun (WGS) entry which is preliminary data.</text>
</comment>
<evidence type="ECO:0000256" key="3">
    <source>
        <dbReference type="ARBA" id="ARBA00023125"/>
    </source>
</evidence>
<dbReference type="GO" id="GO:0015074">
    <property type="term" value="P:DNA integration"/>
    <property type="evidence" value="ECO:0007669"/>
    <property type="project" value="UniProtKB-KW"/>
</dbReference>
<keyword evidence="7" id="KW-1185">Reference proteome</keyword>
<dbReference type="EMBL" id="JAVMIP010000028">
    <property type="protein sequence ID" value="MDS3862382.1"/>
    <property type="molecule type" value="Genomic_DNA"/>
</dbReference>
<evidence type="ECO:0000259" key="5">
    <source>
        <dbReference type="Pfam" id="PF22022"/>
    </source>
</evidence>
<organism evidence="6 7">
    <name type="scientific">Pseudocalidococcus azoricus BACA0444</name>
    <dbReference type="NCBI Taxonomy" id="2918990"/>
    <lineage>
        <taxon>Bacteria</taxon>
        <taxon>Bacillati</taxon>
        <taxon>Cyanobacteriota</taxon>
        <taxon>Cyanophyceae</taxon>
        <taxon>Acaryochloridales</taxon>
        <taxon>Thermosynechococcaceae</taxon>
        <taxon>Pseudocalidococcus</taxon>
        <taxon>Pseudocalidococcus azoricus</taxon>
    </lineage>
</organism>
<dbReference type="GO" id="GO:0003677">
    <property type="term" value="F:DNA binding"/>
    <property type="evidence" value="ECO:0007669"/>
    <property type="project" value="UniProtKB-KW"/>
</dbReference>
<dbReference type="InterPro" id="IPR053876">
    <property type="entry name" value="Phage_int_M"/>
</dbReference>